<protein>
    <submittedName>
        <fullName evidence="2">Uncharacterized protein DUF4169</fullName>
    </submittedName>
</protein>
<dbReference type="InterPro" id="IPR025227">
    <property type="entry name" value="DUF4169"/>
</dbReference>
<proteinExistence type="predicted"/>
<keyword evidence="3" id="KW-1185">Reference proteome</keyword>
<gene>
    <name evidence="2" type="ORF">EDD54_2463</name>
</gene>
<evidence type="ECO:0000313" key="2">
    <source>
        <dbReference type="EMBL" id="TDP85608.1"/>
    </source>
</evidence>
<accession>A0A4V3CW98</accession>
<name>A0A4V3CW98_9HYPH</name>
<evidence type="ECO:0000313" key="3">
    <source>
        <dbReference type="Proteomes" id="UP000294547"/>
    </source>
</evidence>
<feature type="region of interest" description="Disordered" evidence="1">
    <location>
        <begin position="1"/>
        <end position="61"/>
    </location>
</feature>
<dbReference type="Pfam" id="PF13770">
    <property type="entry name" value="DUF4169"/>
    <property type="match status" value="1"/>
</dbReference>
<sequence length="61" mass="7106">MGEVVNLRLHKKRKARTDREAEAAENRAKFGRTKAEKEHERAVVDLEARRLDGHRRDDDAP</sequence>
<reference evidence="2 3" key="1">
    <citation type="submission" date="2019-03" db="EMBL/GenBank/DDBJ databases">
        <title>Genomic Encyclopedia of Type Strains, Phase IV (KMG-IV): sequencing the most valuable type-strain genomes for metagenomic binning, comparative biology and taxonomic classification.</title>
        <authorList>
            <person name="Goeker M."/>
        </authorList>
    </citation>
    <scope>NUCLEOTIDE SEQUENCE [LARGE SCALE GENOMIC DNA]</scope>
    <source>
        <strain evidence="2 3">DSM 102969</strain>
    </source>
</reference>
<evidence type="ECO:0000256" key="1">
    <source>
        <dbReference type="SAM" id="MobiDB-lite"/>
    </source>
</evidence>
<dbReference type="RefSeq" id="WP_126541444.1">
    <property type="nucleotide sequence ID" value="NZ_BSPM01000004.1"/>
</dbReference>
<organism evidence="2 3">
    <name type="scientific">Oharaeibacter diazotrophicus</name>
    <dbReference type="NCBI Taxonomy" id="1920512"/>
    <lineage>
        <taxon>Bacteria</taxon>
        <taxon>Pseudomonadati</taxon>
        <taxon>Pseudomonadota</taxon>
        <taxon>Alphaproteobacteria</taxon>
        <taxon>Hyphomicrobiales</taxon>
        <taxon>Pleomorphomonadaceae</taxon>
        <taxon>Oharaeibacter</taxon>
    </lineage>
</organism>
<dbReference type="AlphaFoldDB" id="A0A4V3CW98"/>
<dbReference type="EMBL" id="SNXY01000007">
    <property type="protein sequence ID" value="TDP85608.1"/>
    <property type="molecule type" value="Genomic_DNA"/>
</dbReference>
<comment type="caution">
    <text evidence="2">The sequence shown here is derived from an EMBL/GenBank/DDBJ whole genome shotgun (WGS) entry which is preliminary data.</text>
</comment>
<feature type="compositionally biased region" description="Basic and acidic residues" evidence="1">
    <location>
        <begin position="17"/>
        <end position="61"/>
    </location>
</feature>
<dbReference type="Proteomes" id="UP000294547">
    <property type="component" value="Unassembled WGS sequence"/>
</dbReference>
<dbReference type="OrthoDB" id="7173889at2"/>